<evidence type="ECO:0000313" key="9">
    <source>
        <dbReference type="EMBL" id="RKP12467.1"/>
    </source>
</evidence>
<evidence type="ECO:0000256" key="5">
    <source>
        <dbReference type="ARBA" id="ARBA00022927"/>
    </source>
</evidence>
<dbReference type="GO" id="GO:0006886">
    <property type="term" value="P:intracellular protein transport"/>
    <property type="evidence" value="ECO:0007669"/>
    <property type="project" value="InterPro"/>
</dbReference>
<evidence type="ECO:0000256" key="8">
    <source>
        <dbReference type="ARBA" id="ARBA00042485"/>
    </source>
</evidence>
<evidence type="ECO:0000256" key="6">
    <source>
        <dbReference type="ARBA" id="ARBA00023136"/>
    </source>
</evidence>
<dbReference type="GO" id="GO:0005774">
    <property type="term" value="C:vacuolar membrane"/>
    <property type="evidence" value="ECO:0007669"/>
    <property type="project" value="TreeGrafter"/>
</dbReference>
<dbReference type="Pfam" id="PF14938">
    <property type="entry name" value="SNAP"/>
    <property type="match status" value="1"/>
</dbReference>
<dbReference type="EMBL" id="KZ988321">
    <property type="protein sequence ID" value="RKP12467.1"/>
    <property type="molecule type" value="Genomic_DNA"/>
</dbReference>
<dbReference type="GO" id="GO:0031201">
    <property type="term" value="C:SNARE complex"/>
    <property type="evidence" value="ECO:0007669"/>
    <property type="project" value="TreeGrafter"/>
</dbReference>
<evidence type="ECO:0000256" key="1">
    <source>
        <dbReference type="ARBA" id="ARBA00004170"/>
    </source>
</evidence>
<keyword evidence="4" id="KW-0931">ER-Golgi transport</keyword>
<accession>A0A4P9Y137</accession>
<dbReference type="InterPro" id="IPR011990">
    <property type="entry name" value="TPR-like_helical_dom_sf"/>
</dbReference>
<evidence type="ECO:0000256" key="3">
    <source>
        <dbReference type="ARBA" id="ARBA00022448"/>
    </source>
</evidence>
<proteinExistence type="inferred from homology"/>
<organism evidence="9 10">
    <name type="scientific">Piptocephalis cylindrospora</name>
    <dbReference type="NCBI Taxonomy" id="1907219"/>
    <lineage>
        <taxon>Eukaryota</taxon>
        <taxon>Fungi</taxon>
        <taxon>Fungi incertae sedis</taxon>
        <taxon>Zoopagomycota</taxon>
        <taxon>Zoopagomycotina</taxon>
        <taxon>Zoopagomycetes</taxon>
        <taxon>Zoopagales</taxon>
        <taxon>Piptocephalidaceae</taxon>
        <taxon>Piptocephalis</taxon>
    </lineage>
</organism>
<keyword evidence="3" id="KW-0813">Transport</keyword>
<name>A0A4P9Y137_9FUNG</name>
<dbReference type="PANTHER" id="PTHR13768">
    <property type="entry name" value="SOLUBLE NSF ATTACHMENT PROTEIN SNAP"/>
    <property type="match status" value="1"/>
</dbReference>
<comment type="similarity">
    <text evidence="2">Belongs to the SNAP family.</text>
</comment>
<reference evidence="10" key="1">
    <citation type="journal article" date="2018" name="Nat. Microbiol.">
        <title>Leveraging single-cell genomics to expand the fungal tree of life.</title>
        <authorList>
            <person name="Ahrendt S.R."/>
            <person name="Quandt C.A."/>
            <person name="Ciobanu D."/>
            <person name="Clum A."/>
            <person name="Salamov A."/>
            <person name="Andreopoulos B."/>
            <person name="Cheng J.F."/>
            <person name="Woyke T."/>
            <person name="Pelin A."/>
            <person name="Henrissat B."/>
            <person name="Reynolds N.K."/>
            <person name="Benny G.L."/>
            <person name="Smith M.E."/>
            <person name="James T.Y."/>
            <person name="Grigoriev I.V."/>
        </authorList>
    </citation>
    <scope>NUCLEOTIDE SEQUENCE [LARGE SCALE GENOMIC DNA]</scope>
</reference>
<evidence type="ECO:0000256" key="2">
    <source>
        <dbReference type="ARBA" id="ARBA00010050"/>
    </source>
</evidence>
<keyword evidence="10" id="KW-1185">Reference proteome</keyword>
<dbReference type="Proteomes" id="UP000267251">
    <property type="component" value="Unassembled WGS sequence"/>
</dbReference>
<dbReference type="InterPro" id="IPR000744">
    <property type="entry name" value="NSF_attach"/>
</dbReference>
<evidence type="ECO:0000256" key="7">
    <source>
        <dbReference type="ARBA" id="ARBA00040047"/>
    </source>
</evidence>
<evidence type="ECO:0000313" key="10">
    <source>
        <dbReference type="Proteomes" id="UP000267251"/>
    </source>
</evidence>
<dbReference type="GO" id="GO:0005483">
    <property type="term" value="F:soluble NSF attachment protein activity"/>
    <property type="evidence" value="ECO:0007669"/>
    <property type="project" value="TreeGrafter"/>
</dbReference>
<keyword evidence="6" id="KW-0472">Membrane</keyword>
<dbReference type="AlphaFoldDB" id="A0A4P9Y137"/>
<keyword evidence="5" id="KW-0653">Protein transport</keyword>
<dbReference type="PANTHER" id="PTHR13768:SF2">
    <property type="entry name" value="GAMMA-SOLUBLE NSF ATTACHMENT PROTEIN"/>
    <property type="match status" value="1"/>
</dbReference>
<dbReference type="OrthoDB" id="9984275at2759"/>
<evidence type="ECO:0000256" key="4">
    <source>
        <dbReference type="ARBA" id="ARBA00022892"/>
    </source>
</evidence>
<protein>
    <recommendedName>
        <fullName evidence="7">Gamma-soluble NSF attachment protein</fullName>
    </recommendedName>
    <alternativeName>
        <fullName evidence="8">N-ethylmaleimide-sensitive factor attachment protein gamma</fullName>
    </alternativeName>
</protein>
<comment type="subcellular location">
    <subcellularLocation>
        <location evidence="1">Membrane</location>
        <topology evidence="1">Peripheral membrane protein</topology>
    </subcellularLocation>
</comment>
<dbReference type="GO" id="GO:0019905">
    <property type="term" value="F:syntaxin binding"/>
    <property type="evidence" value="ECO:0007669"/>
    <property type="project" value="TreeGrafter"/>
</dbReference>
<dbReference type="SUPFAM" id="SSF48452">
    <property type="entry name" value="TPR-like"/>
    <property type="match status" value="1"/>
</dbReference>
<gene>
    <name evidence="9" type="ORF">BJ684DRAFT_17048</name>
</gene>
<dbReference type="Gene3D" id="1.25.40.10">
    <property type="entry name" value="Tetratricopeptide repeat domain"/>
    <property type="match status" value="1"/>
</dbReference>
<sequence length="316" mass="34199">MTSTSSDKAKISEALDYYGQAEKAASKGWFRQPDWDIAAQYYDKAGATFRTAKMGDRAGDAFKKASKAYFEGGSVYLAAKAMEHAAGVVEGQKGSEGEGSQLLSEASALYAAHGSPDRAAALLVKAGKLLEPTDPDGAILRMHEACQVFDDEDRGRFGMETARVTLATLLRHQRIQEARDHLQGRMSRWTGELASKGEQAKVILSWVILSLALKDEVGVRKAMESGGWIEKVSGFPGTPEFGLTHRLLEAWETFDEAAVQEFVMGPTVQFLENEVLRVAMTLPSSLEVPAPQQGHASELGGVGVAHLDEDEEGAFC</sequence>
<dbReference type="GO" id="GO:0016192">
    <property type="term" value="P:vesicle-mediated transport"/>
    <property type="evidence" value="ECO:0007669"/>
    <property type="project" value="UniProtKB-KW"/>
</dbReference>